<keyword evidence="1" id="KW-0812">Transmembrane</keyword>
<feature type="transmembrane region" description="Helical" evidence="1">
    <location>
        <begin position="32"/>
        <end position="51"/>
    </location>
</feature>
<dbReference type="AlphaFoldDB" id="A0AAN8NE64"/>
<accession>A0AAN8NE64</accession>
<comment type="caution">
    <text evidence="2">The sequence shown here is derived from an EMBL/GenBank/DDBJ whole genome shotgun (WGS) entry which is preliminary data.</text>
</comment>
<evidence type="ECO:0000313" key="2">
    <source>
        <dbReference type="EMBL" id="KAK6502564.1"/>
    </source>
</evidence>
<keyword evidence="3" id="KW-1185">Reference proteome</keyword>
<keyword evidence="1" id="KW-0472">Membrane</keyword>
<sequence length="54" mass="5992">MPIDQIQMLVKASAGGAECTDRVLEMLASKEGVTLAMLIALVMIWTLRVIWRAF</sequence>
<proteinExistence type="predicted"/>
<evidence type="ECO:0000256" key="1">
    <source>
        <dbReference type="SAM" id="Phobius"/>
    </source>
</evidence>
<dbReference type="Proteomes" id="UP001307849">
    <property type="component" value="Unassembled WGS sequence"/>
</dbReference>
<keyword evidence="1" id="KW-1133">Transmembrane helix</keyword>
<reference evidence="2 3" key="1">
    <citation type="submission" date="2019-10" db="EMBL/GenBank/DDBJ databases">
        <authorList>
            <person name="Palmer J.M."/>
        </authorList>
    </citation>
    <scope>NUCLEOTIDE SEQUENCE [LARGE SCALE GENOMIC DNA]</scope>
    <source>
        <strain evidence="2 3">TWF506</strain>
    </source>
</reference>
<gene>
    <name evidence="2" type="ORF">TWF506_003144</name>
</gene>
<name>A0AAN8NE64_9PEZI</name>
<evidence type="ECO:0000313" key="3">
    <source>
        <dbReference type="Proteomes" id="UP001307849"/>
    </source>
</evidence>
<organism evidence="2 3">
    <name type="scientific">Arthrobotrys conoides</name>
    <dbReference type="NCBI Taxonomy" id="74498"/>
    <lineage>
        <taxon>Eukaryota</taxon>
        <taxon>Fungi</taxon>
        <taxon>Dikarya</taxon>
        <taxon>Ascomycota</taxon>
        <taxon>Pezizomycotina</taxon>
        <taxon>Orbiliomycetes</taxon>
        <taxon>Orbiliales</taxon>
        <taxon>Orbiliaceae</taxon>
        <taxon>Arthrobotrys</taxon>
    </lineage>
</organism>
<dbReference type="EMBL" id="JAVHJM010000011">
    <property type="protein sequence ID" value="KAK6502564.1"/>
    <property type="molecule type" value="Genomic_DNA"/>
</dbReference>
<protein>
    <submittedName>
        <fullName evidence="2">Uncharacterized protein</fullName>
    </submittedName>
</protein>